<protein>
    <submittedName>
        <fullName evidence="2">MOSC domain-containing protein</fullName>
    </submittedName>
</protein>
<dbReference type="PANTHER" id="PTHR36930:SF1">
    <property type="entry name" value="MOSC DOMAIN-CONTAINING PROTEIN"/>
    <property type="match status" value="1"/>
</dbReference>
<evidence type="ECO:0000259" key="1">
    <source>
        <dbReference type="PROSITE" id="PS51340"/>
    </source>
</evidence>
<comment type="caution">
    <text evidence="2">The sequence shown here is derived from an EMBL/GenBank/DDBJ whole genome shotgun (WGS) entry which is preliminary data.</text>
</comment>
<dbReference type="Pfam" id="PF03473">
    <property type="entry name" value="MOSC"/>
    <property type="match status" value="1"/>
</dbReference>
<organism evidence="2 3">
    <name type="scientific">Aerophobetes bacterium</name>
    <dbReference type="NCBI Taxonomy" id="2030807"/>
    <lineage>
        <taxon>Bacteria</taxon>
        <taxon>Candidatus Aerophobota</taxon>
    </lineage>
</organism>
<gene>
    <name evidence="2" type="ORF">E3J68_04525</name>
</gene>
<feature type="domain" description="MOSC" evidence="1">
    <location>
        <begin position="19"/>
        <end position="151"/>
    </location>
</feature>
<dbReference type="InterPro" id="IPR005302">
    <property type="entry name" value="MoCF_Sase_C"/>
</dbReference>
<evidence type="ECO:0000313" key="2">
    <source>
        <dbReference type="EMBL" id="TET27197.1"/>
    </source>
</evidence>
<dbReference type="SUPFAM" id="SSF50800">
    <property type="entry name" value="PK beta-barrel domain-like"/>
    <property type="match status" value="1"/>
</dbReference>
<accession>A0A523TA54</accession>
<evidence type="ECO:0000313" key="3">
    <source>
        <dbReference type="Proteomes" id="UP000316517"/>
    </source>
</evidence>
<name>A0A523TA54_UNCAE</name>
<dbReference type="Proteomes" id="UP000316517">
    <property type="component" value="Unassembled WGS sequence"/>
</dbReference>
<dbReference type="InterPro" id="IPR011037">
    <property type="entry name" value="Pyrv_Knase-like_insert_dom_sf"/>
</dbReference>
<proteinExistence type="predicted"/>
<dbReference type="PROSITE" id="PS51340">
    <property type="entry name" value="MOSC"/>
    <property type="match status" value="1"/>
</dbReference>
<dbReference type="Gene3D" id="2.40.33.20">
    <property type="entry name" value="PK beta-barrel domain-like"/>
    <property type="match status" value="1"/>
</dbReference>
<dbReference type="EMBL" id="SOJT01000197">
    <property type="protein sequence ID" value="TET27197.1"/>
    <property type="molecule type" value="Genomic_DNA"/>
</dbReference>
<dbReference type="PANTHER" id="PTHR36930">
    <property type="entry name" value="METAL-SULFUR CLUSTER BIOSYNTHESIS PROTEINS YUAD-RELATED"/>
    <property type="match status" value="1"/>
</dbReference>
<dbReference type="GO" id="GO:0030170">
    <property type="term" value="F:pyridoxal phosphate binding"/>
    <property type="evidence" value="ECO:0007669"/>
    <property type="project" value="InterPro"/>
</dbReference>
<dbReference type="GO" id="GO:0003824">
    <property type="term" value="F:catalytic activity"/>
    <property type="evidence" value="ECO:0007669"/>
    <property type="project" value="InterPro"/>
</dbReference>
<sequence>MKGRVFSINISEEKGVSKKPIPQGYIKKGWGLSGDAHGGKWHRQVSLLSLERIKEQKFCPQVKNSREDRLVPGDFAENITTQGLDLTCLEIEDEIQIGERVRLRVTQIGKKCHNHCAVYKKIGKCIMPKEGIFTRVVSGGKIKVGNEIKVIGDGKDRDSYGK</sequence>
<dbReference type="InterPro" id="IPR052716">
    <property type="entry name" value="MOSC_domain"/>
</dbReference>
<dbReference type="GO" id="GO:0030151">
    <property type="term" value="F:molybdenum ion binding"/>
    <property type="evidence" value="ECO:0007669"/>
    <property type="project" value="InterPro"/>
</dbReference>
<dbReference type="AlphaFoldDB" id="A0A523TA54"/>
<reference evidence="2 3" key="1">
    <citation type="submission" date="2019-03" db="EMBL/GenBank/DDBJ databases">
        <title>Metabolic potential of uncultured bacteria and archaea associated with petroleum seepage in deep-sea sediments.</title>
        <authorList>
            <person name="Dong X."/>
            <person name="Hubert C."/>
        </authorList>
    </citation>
    <scope>NUCLEOTIDE SEQUENCE [LARGE SCALE GENOMIC DNA]</scope>
    <source>
        <strain evidence="2">E44_bin3</strain>
    </source>
</reference>